<dbReference type="RefSeq" id="WP_191808202.1">
    <property type="nucleotide sequence ID" value="NZ_JACSQD010000005.1"/>
</dbReference>
<gene>
    <name evidence="2" type="ORF">H9639_11385</name>
</gene>
<proteinExistence type="predicted"/>
<dbReference type="EMBL" id="JACSQD010000005">
    <property type="protein sequence ID" value="MBD7995901.1"/>
    <property type="molecule type" value="Genomic_DNA"/>
</dbReference>
<comment type="caution">
    <text evidence="2">The sequence shown here is derived from an EMBL/GenBank/DDBJ whole genome shotgun (WGS) entry which is preliminary data.</text>
</comment>
<reference evidence="2 3" key="1">
    <citation type="submission" date="2020-08" db="EMBL/GenBank/DDBJ databases">
        <title>A Genomic Blueprint of the Chicken Gut Microbiome.</title>
        <authorList>
            <person name="Gilroy R."/>
            <person name="Ravi A."/>
            <person name="Getino M."/>
            <person name="Pursley I."/>
            <person name="Horton D.L."/>
            <person name="Alikhan N.-F."/>
            <person name="Baker D."/>
            <person name="Gharbi K."/>
            <person name="Hall N."/>
            <person name="Watson M."/>
            <person name="Adriaenssens E.M."/>
            <person name="Foster-Nyarko E."/>
            <person name="Jarju S."/>
            <person name="Secka A."/>
            <person name="Antonio M."/>
            <person name="Oren A."/>
            <person name="Chaudhuri R."/>
            <person name="La Ragione R.M."/>
            <person name="Hildebrand F."/>
            <person name="Pallen M.J."/>
        </authorList>
    </citation>
    <scope>NUCLEOTIDE SEQUENCE [LARGE SCALE GENOMIC DNA]</scope>
    <source>
        <strain evidence="2 3">Sa2CUA1</strain>
    </source>
</reference>
<accession>A0ABR8UUJ5</accession>
<dbReference type="InterPro" id="IPR036653">
    <property type="entry name" value="CinA-like_C"/>
</dbReference>
<feature type="domain" description="CinA C-terminal" evidence="1">
    <location>
        <begin position="7"/>
        <end position="151"/>
    </location>
</feature>
<sequence length="165" mass="16469">MTGRAPDIVAAAAARGLRVAAAESLTAGMLAAELATVPGASAVLQGGVVAYQNSVKAQVLGVPEDLLRKAGSVDPAVAEQMAGGVRKVLNADIGISTTGVAGPEPHDGKPVGTVFIGIATASAVRAEGFRFEGDRAAIRRQACTAALELLALELLSGEPAQESQG</sequence>
<keyword evidence="3" id="KW-1185">Reference proteome</keyword>
<evidence type="ECO:0000313" key="3">
    <source>
        <dbReference type="Proteomes" id="UP000609874"/>
    </source>
</evidence>
<dbReference type="SUPFAM" id="SSF142433">
    <property type="entry name" value="CinA-like"/>
    <property type="match status" value="1"/>
</dbReference>
<name>A0ABR8UUJ5_9MICC</name>
<dbReference type="Gene3D" id="3.90.950.20">
    <property type="entry name" value="CinA-like"/>
    <property type="match status" value="1"/>
</dbReference>
<evidence type="ECO:0000313" key="2">
    <source>
        <dbReference type="EMBL" id="MBD7995901.1"/>
    </source>
</evidence>
<protein>
    <submittedName>
        <fullName evidence="2">Nicotinamide-nucleotide amidohydrolase family protein</fullName>
    </submittedName>
</protein>
<dbReference type="NCBIfam" id="TIGR00199">
    <property type="entry name" value="PncC_domain"/>
    <property type="match status" value="1"/>
</dbReference>
<dbReference type="InterPro" id="IPR008136">
    <property type="entry name" value="CinA_C"/>
</dbReference>
<evidence type="ECO:0000259" key="1">
    <source>
        <dbReference type="Pfam" id="PF02464"/>
    </source>
</evidence>
<dbReference type="Proteomes" id="UP000609874">
    <property type="component" value="Unassembled WGS sequence"/>
</dbReference>
<organism evidence="2 3">
    <name type="scientific">Arthrobacter gallicola</name>
    <dbReference type="NCBI Taxonomy" id="2762225"/>
    <lineage>
        <taxon>Bacteria</taxon>
        <taxon>Bacillati</taxon>
        <taxon>Actinomycetota</taxon>
        <taxon>Actinomycetes</taxon>
        <taxon>Micrococcales</taxon>
        <taxon>Micrococcaceae</taxon>
        <taxon>Arthrobacter</taxon>
    </lineage>
</organism>
<dbReference type="Pfam" id="PF02464">
    <property type="entry name" value="CinA"/>
    <property type="match status" value="1"/>
</dbReference>